<feature type="compositionally biased region" description="Polar residues" evidence="7">
    <location>
        <begin position="409"/>
        <end position="426"/>
    </location>
</feature>
<feature type="domain" description="Homeobox" evidence="8">
    <location>
        <begin position="156"/>
        <end position="216"/>
    </location>
</feature>
<reference evidence="9" key="2">
    <citation type="journal article" date="2021" name="World Allergy Organ. J.">
        <title>Chromosome-level assembly of Dermatophagoides farinae genome and transcriptome reveals two novel allergens Der f 37 and Der f 39.</title>
        <authorList>
            <person name="Chen J."/>
            <person name="Cai Z."/>
            <person name="Fan D."/>
            <person name="Hu J."/>
            <person name="Hou Y."/>
            <person name="He Y."/>
            <person name="Zhang Z."/>
            <person name="Zhao Z."/>
            <person name="Gao P."/>
            <person name="Hu W."/>
            <person name="Sun J."/>
            <person name="Li J."/>
            <person name="Ji K."/>
        </authorList>
    </citation>
    <scope>NUCLEOTIDE SEQUENCE</scope>
    <source>
        <strain evidence="9">JKM2019</strain>
    </source>
</reference>
<feature type="region of interest" description="Disordered" evidence="7">
    <location>
        <begin position="392"/>
        <end position="467"/>
    </location>
</feature>
<sequence>MDHYSYLNQSFDPTTCPLSSPMDTIGSACQLTCTTGGYPDLSSSCSQIPPVGYGCYTNSMAATNPMTGTMSGMRTNSIVGQPPNGPSTMSISSRMSVAAAAVAANHMAAAAVANTGVRTHHHNEHMQSSMFQTGIGLQNFPYKVMANDVTNITEKRKQRRIRTTFSSSQLKELEKAFQETHYPDIYTREEIALRTDLTEARVQVWFQNRRAKFRKQERGVQKCSLSSSSSSSTNNGSNNNVASSTVTVNSSGSHGTTTGNNRNNNNNNSIMAADSISTTTKNPVSPVSPMTVHCFLMNMDTAIFFLLPGPSLSTENQNRTPVGGGNIGSSGNSHSPLSINVSAHQMSEDASALSSKLIMASMAAANSHHNHHHQTSITSSCLGTATAAGFLPLTGAGPPPPPPPPPPQSLSSIVTSGGAGPNTSTAAGHLHHHHHHHHHHHGESTYLSPLDSAATKHHASNLSTQIF</sequence>
<dbReference type="PANTHER" id="PTHR24329:SF543">
    <property type="entry name" value="FI01017P-RELATED"/>
    <property type="match status" value="1"/>
</dbReference>
<gene>
    <name evidence="9" type="ORF">HUG17_0610</name>
</gene>
<evidence type="ECO:0000256" key="1">
    <source>
        <dbReference type="ARBA" id="ARBA00004123"/>
    </source>
</evidence>
<feature type="compositionally biased region" description="Low complexity" evidence="7">
    <location>
        <begin position="226"/>
        <end position="269"/>
    </location>
</feature>
<dbReference type="InterPro" id="IPR001356">
    <property type="entry name" value="HD"/>
</dbReference>
<evidence type="ECO:0000256" key="7">
    <source>
        <dbReference type="SAM" id="MobiDB-lite"/>
    </source>
</evidence>
<dbReference type="PANTHER" id="PTHR24329">
    <property type="entry name" value="HOMEOBOX PROTEIN ARISTALESS"/>
    <property type="match status" value="1"/>
</dbReference>
<dbReference type="CDD" id="cd00086">
    <property type="entry name" value="homeodomain"/>
    <property type="match status" value="1"/>
</dbReference>
<dbReference type="InterPro" id="IPR050649">
    <property type="entry name" value="Paired_Homeobox_TFs"/>
</dbReference>
<dbReference type="GO" id="GO:0000977">
    <property type="term" value="F:RNA polymerase II transcription regulatory region sequence-specific DNA binding"/>
    <property type="evidence" value="ECO:0007669"/>
    <property type="project" value="TreeGrafter"/>
</dbReference>
<dbReference type="Gene3D" id="1.10.10.60">
    <property type="entry name" value="Homeodomain-like"/>
    <property type="match status" value="1"/>
</dbReference>
<dbReference type="Proteomes" id="UP000828236">
    <property type="component" value="Unassembled WGS sequence"/>
</dbReference>
<comment type="subcellular location">
    <subcellularLocation>
        <location evidence="1 5 6">Nucleus</location>
    </subcellularLocation>
</comment>
<evidence type="ECO:0000256" key="2">
    <source>
        <dbReference type="ARBA" id="ARBA00023125"/>
    </source>
</evidence>
<protein>
    <submittedName>
        <fullName evidence="9">Paired mesoderm homeobox protein 2b-like</fullName>
    </submittedName>
</protein>
<feature type="DNA-binding region" description="Homeobox" evidence="5">
    <location>
        <begin position="158"/>
        <end position="217"/>
    </location>
</feature>
<dbReference type="SUPFAM" id="SSF46689">
    <property type="entry name" value="Homeodomain-like"/>
    <property type="match status" value="1"/>
</dbReference>
<evidence type="ECO:0000256" key="5">
    <source>
        <dbReference type="PROSITE-ProRule" id="PRU00108"/>
    </source>
</evidence>
<reference evidence="9" key="1">
    <citation type="submission" date="2020-06" db="EMBL/GenBank/DDBJ databases">
        <authorList>
            <person name="Ji K."/>
            <person name="Li J."/>
        </authorList>
    </citation>
    <scope>NUCLEOTIDE SEQUENCE</scope>
    <source>
        <strain evidence="9">JKM2019</strain>
        <tissue evidence="9">Whole body</tissue>
    </source>
</reference>
<evidence type="ECO:0000256" key="3">
    <source>
        <dbReference type="ARBA" id="ARBA00023155"/>
    </source>
</evidence>
<keyword evidence="4 5" id="KW-0539">Nucleus</keyword>
<evidence type="ECO:0000256" key="4">
    <source>
        <dbReference type="ARBA" id="ARBA00023242"/>
    </source>
</evidence>
<name>A0A9D4P782_DERFA</name>
<feature type="compositionally biased region" description="Pro residues" evidence="7">
    <location>
        <begin position="397"/>
        <end position="408"/>
    </location>
</feature>
<dbReference type="Pfam" id="PF00046">
    <property type="entry name" value="Homeodomain"/>
    <property type="match status" value="1"/>
</dbReference>
<dbReference type="SMART" id="SM00389">
    <property type="entry name" value="HOX"/>
    <property type="match status" value="1"/>
</dbReference>
<feature type="region of interest" description="Disordered" evidence="7">
    <location>
        <begin position="216"/>
        <end position="270"/>
    </location>
</feature>
<dbReference type="GO" id="GO:0005634">
    <property type="term" value="C:nucleus"/>
    <property type="evidence" value="ECO:0007669"/>
    <property type="project" value="UniProtKB-SubCell"/>
</dbReference>
<dbReference type="InterPro" id="IPR017970">
    <property type="entry name" value="Homeobox_CS"/>
</dbReference>
<feature type="region of interest" description="Disordered" evidence="7">
    <location>
        <begin position="315"/>
        <end position="337"/>
    </location>
</feature>
<dbReference type="EMBL" id="SDOV01000001">
    <property type="protein sequence ID" value="KAH7645072.1"/>
    <property type="molecule type" value="Genomic_DNA"/>
</dbReference>
<feature type="compositionally biased region" description="Basic residues" evidence="7">
    <location>
        <begin position="429"/>
        <end position="441"/>
    </location>
</feature>
<evidence type="ECO:0000259" key="8">
    <source>
        <dbReference type="PROSITE" id="PS50071"/>
    </source>
</evidence>
<dbReference type="GO" id="GO:0000981">
    <property type="term" value="F:DNA-binding transcription factor activity, RNA polymerase II-specific"/>
    <property type="evidence" value="ECO:0007669"/>
    <property type="project" value="InterPro"/>
</dbReference>
<proteinExistence type="predicted"/>
<dbReference type="PROSITE" id="PS50071">
    <property type="entry name" value="HOMEOBOX_2"/>
    <property type="match status" value="1"/>
</dbReference>
<evidence type="ECO:0000256" key="6">
    <source>
        <dbReference type="RuleBase" id="RU000682"/>
    </source>
</evidence>
<keyword evidence="3 5" id="KW-0371">Homeobox</keyword>
<dbReference type="PROSITE" id="PS00027">
    <property type="entry name" value="HOMEOBOX_1"/>
    <property type="match status" value="1"/>
</dbReference>
<keyword evidence="2 5" id="KW-0238">DNA-binding</keyword>
<accession>A0A9D4P782</accession>
<dbReference type="FunFam" id="1.10.10.60:FF:000679">
    <property type="entry name" value="Homeobox protein aristaless"/>
    <property type="match status" value="1"/>
</dbReference>
<dbReference type="InterPro" id="IPR009057">
    <property type="entry name" value="Homeodomain-like_sf"/>
</dbReference>
<comment type="caution">
    <text evidence="9">The sequence shown here is derived from an EMBL/GenBank/DDBJ whole genome shotgun (WGS) entry which is preliminary data.</text>
</comment>
<dbReference type="AlphaFoldDB" id="A0A9D4P782"/>
<organism evidence="9">
    <name type="scientific">Dermatophagoides farinae</name>
    <name type="common">American house dust mite</name>
    <dbReference type="NCBI Taxonomy" id="6954"/>
    <lineage>
        <taxon>Eukaryota</taxon>
        <taxon>Metazoa</taxon>
        <taxon>Ecdysozoa</taxon>
        <taxon>Arthropoda</taxon>
        <taxon>Chelicerata</taxon>
        <taxon>Arachnida</taxon>
        <taxon>Acari</taxon>
        <taxon>Acariformes</taxon>
        <taxon>Sarcoptiformes</taxon>
        <taxon>Astigmata</taxon>
        <taxon>Psoroptidia</taxon>
        <taxon>Analgoidea</taxon>
        <taxon>Pyroglyphidae</taxon>
        <taxon>Dermatophagoidinae</taxon>
        <taxon>Dermatophagoides</taxon>
    </lineage>
</organism>
<evidence type="ECO:0000313" key="9">
    <source>
        <dbReference type="EMBL" id="KAH7645072.1"/>
    </source>
</evidence>